<dbReference type="Pfam" id="PF23276">
    <property type="entry name" value="TPR_24"/>
    <property type="match status" value="2"/>
</dbReference>
<feature type="repeat" description="PPR" evidence="3">
    <location>
        <begin position="223"/>
        <end position="257"/>
    </location>
</feature>
<feature type="repeat" description="PPR" evidence="3">
    <location>
        <begin position="327"/>
        <end position="361"/>
    </location>
</feature>
<comment type="caution">
    <text evidence="6">The sequence shown here is derived from an EMBL/GenBank/DDBJ whole genome shotgun (WGS) entry which is preliminary data.</text>
</comment>
<dbReference type="Pfam" id="PF13041">
    <property type="entry name" value="PPR_2"/>
    <property type="match status" value="6"/>
</dbReference>
<evidence type="ECO:0000313" key="7">
    <source>
        <dbReference type="Proteomes" id="UP001180020"/>
    </source>
</evidence>
<dbReference type="PANTHER" id="PTHR47447:SF26">
    <property type="entry name" value="CHLOROPLAST RNA SPLICING4"/>
    <property type="match status" value="1"/>
</dbReference>
<accession>A0AAV9CEC9</accession>
<reference evidence="6" key="2">
    <citation type="submission" date="2023-06" db="EMBL/GenBank/DDBJ databases">
        <authorList>
            <person name="Ma L."/>
            <person name="Liu K.-W."/>
            <person name="Li Z."/>
            <person name="Hsiao Y.-Y."/>
            <person name="Qi Y."/>
            <person name="Fu T."/>
            <person name="Tang G."/>
            <person name="Zhang D."/>
            <person name="Sun W.-H."/>
            <person name="Liu D.-K."/>
            <person name="Li Y."/>
            <person name="Chen G.-Z."/>
            <person name="Liu X.-D."/>
            <person name="Liao X.-Y."/>
            <person name="Jiang Y.-T."/>
            <person name="Yu X."/>
            <person name="Hao Y."/>
            <person name="Huang J."/>
            <person name="Zhao X.-W."/>
            <person name="Ke S."/>
            <person name="Chen Y.-Y."/>
            <person name="Wu W.-L."/>
            <person name="Hsu J.-L."/>
            <person name="Lin Y.-F."/>
            <person name="Huang M.-D."/>
            <person name="Li C.-Y."/>
            <person name="Huang L."/>
            <person name="Wang Z.-W."/>
            <person name="Zhao X."/>
            <person name="Zhong W.-Y."/>
            <person name="Peng D.-H."/>
            <person name="Ahmad S."/>
            <person name="Lan S."/>
            <person name="Zhang J.-S."/>
            <person name="Tsai W.-C."/>
            <person name="Van De Peer Y."/>
            <person name="Liu Z.-J."/>
        </authorList>
    </citation>
    <scope>NUCLEOTIDE SEQUENCE</scope>
    <source>
        <strain evidence="6">CP</strain>
        <tissue evidence="6">Leaves</tissue>
    </source>
</reference>
<feature type="repeat" description="PPR" evidence="3">
    <location>
        <begin position="502"/>
        <end position="536"/>
    </location>
</feature>
<dbReference type="EMBL" id="JAUJYO010000020">
    <property type="protein sequence ID" value="KAK1286432.1"/>
    <property type="molecule type" value="Genomic_DNA"/>
</dbReference>
<keyword evidence="7" id="KW-1185">Reference proteome</keyword>
<evidence type="ECO:0000259" key="5">
    <source>
        <dbReference type="Pfam" id="PF23276"/>
    </source>
</evidence>
<reference evidence="6" key="1">
    <citation type="journal article" date="2023" name="Nat. Commun.">
        <title>Diploid and tetraploid genomes of Acorus and the evolution of monocots.</title>
        <authorList>
            <person name="Ma L."/>
            <person name="Liu K.W."/>
            <person name="Li Z."/>
            <person name="Hsiao Y.Y."/>
            <person name="Qi Y."/>
            <person name="Fu T."/>
            <person name="Tang G.D."/>
            <person name="Zhang D."/>
            <person name="Sun W.H."/>
            <person name="Liu D.K."/>
            <person name="Li Y."/>
            <person name="Chen G.Z."/>
            <person name="Liu X.D."/>
            <person name="Liao X.Y."/>
            <person name="Jiang Y.T."/>
            <person name="Yu X."/>
            <person name="Hao Y."/>
            <person name="Huang J."/>
            <person name="Zhao X.W."/>
            <person name="Ke S."/>
            <person name="Chen Y.Y."/>
            <person name="Wu W.L."/>
            <person name="Hsu J.L."/>
            <person name="Lin Y.F."/>
            <person name="Huang M.D."/>
            <person name="Li C.Y."/>
            <person name="Huang L."/>
            <person name="Wang Z.W."/>
            <person name="Zhao X."/>
            <person name="Zhong W.Y."/>
            <person name="Peng D.H."/>
            <person name="Ahmad S."/>
            <person name="Lan S."/>
            <person name="Zhang J.S."/>
            <person name="Tsai W.C."/>
            <person name="Van de Peer Y."/>
            <person name="Liu Z.J."/>
        </authorList>
    </citation>
    <scope>NUCLEOTIDE SEQUENCE</scope>
    <source>
        <strain evidence="6">CP</strain>
    </source>
</reference>
<feature type="repeat" description="PPR" evidence="3">
    <location>
        <begin position="1057"/>
        <end position="1091"/>
    </location>
</feature>
<evidence type="ECO:0000256" key="3">
    <source>
        <dbReference type="PROSITE-ProRule" id="PRU00708"/>
    </source>
</evidence>
<gene>
    <name evidence="6" type="ORF">QJS10_CPB20g01073</name>
</gene>
<sequence>MAHAPVLAALTTPPPSPSPRQRTHTIPSSPSPEPTNPPHEFHYSRASPSVRWPHLKLHDPPISPPPIPSLDVPDPLDPQASDHDDTDDDDDRYGPPSDPPESSTRTRVKKMNKLALKRAKDWRERVGHVTDRILALGPSEFVADVLDHRTVQMTPTDLAFVVKWVGRSSWRRSLEVYEWLTLRRRYSPNPRMLAAVLSALGKANQERLAEEVFARADPEAVESVQVYNAMMGAYARNGRYSKVVDLLDRMRERGLEPDLVSFNILVNARAKSGSIPPGSAMEILSEVRRSGLRPDTITYNTIIAACADPEEAGAVRADMARSRCRPDLWTYNALISVHSRRGEAGEAMRLFRELKRVGFHPDAVTFNSLVYAFAREGDTENADEVCVEMARAGFQKDEITYNTLIGMYGKQGMHDRAVEVCREMRSAGRSLDSVTFTVLIDSLGNASRMAEAPALVSGMLDAGVRPTLRVFSALMCGYAKAGMRAEAERTFDQMVRAGIKPDRLAYSVMIDVLFRSDNTGRAMGLYKEMVREGFAPDEGLYQVMVHGLVKADKHEEIERLIGDMEEVSGMIPNRIALVLVKGEFFERGVDLLKLAVIRGYGVDRESLVPILNHYSSLGMIDEVKALLDFVKVRMPDSLSLIAEASISLLCTNGQSRAAMDAYNELAVVALDCVLYESLITCCEKAESFSEASQVFSDMQFYGIQPSENIYRSIITVYCQMGYPETAHHLLNRAEKIGNIVFNSHSLHVLVISAYGKYKQWKRAEELVGNLRQKSKIDRKVWNALINAYAMSGQYEQARAVFNTMVRDGPPPSVDSVNGLMQALIVDGRLDELYVVVQELQDMGFKMSKSTIILMLDAFAKAGNIFEVKKIYHGMKEVGYLPTMHLYRSMIGLLSRGKRVRDVELMVAEMGDAGFKADLFILNALLKMYTGIGDARKAIGTYRRIQELGFEADEDTYNTLMLMYSRDHRPEEGFSLLHEMRKRGLEPKLDTYKSLLAACGRQQLWEQAEGLFEEIRSRGFKLDRSVYHTMMKIYRDSGDHTKAENLLCLMKEAGVEPSVATMHILMVSYGTAGKPQEAENVLNSLKTSGLELSTLTYSSVIDAYLKNGDYSLAIKKLIEMREEGIEPDQMIWTCFVRGASLCQQSDEAMLLLGALRDTGFDLPLRLLVENADSLVGELDILLEQLGSTEENASFNFVNALEDLLWAFERRATASWLFQLAIKKNVYRHDVFRVADKDWGADFRKLSAGAALVGLTLWLDSMQDASLQGLPESPKSVVLITGTAEYHMVSLNNTLKAYLWEMGSPFLPCKTRSGLLVAKSHSLRMWLKDSSFCMDLELKDASSLPKSNSMCLTNGYFMRAGLAPVFKDIHERLGQVRPKKFARLALLSDESRDKVIKADIEGRKEKLEKMKKGIVNPRKPTKFRRRKFLRRQHQPQI</sequence>
<feature type="repeat" description="PPR" evidence="3">
    <location>
        <begin position="1022"/>
        <end position="1056"/>
    </location>
</feature>
<dbReference type="PANTHER" id="PTHR47447">
    <property type="entry name" value="OS03G0856100 PROTEIN"/>
    <property type="match status" value="1"/>
</dbReference>
<evidence type="ECO:0000313" key="6">
    <source>
        <dbReference type="EMBL" id="KAK1286432.1"/>
    </source>
</evidence>
<feature type="repeat" description="PPR" evidence="3">
    <location>
        <begin position="987"/>
        <end position="1021"/>
    </location>
</feature>
<dbReference type="Gene3D" id="1.25.40.10">
    <property type="entry name" value="Tetratricopeptide repeat domain"/>
    <property type="match status" value="7"/>
</dbReference>
<dbReference type="InterPro" id="IPR002885">
    <property type="entry name" value="PPR_rpt"/>
</dbReference>
<feature type="repeat" description="PPR" evidence="3">
    <location>
        <begin position="671"/>
        <end position="705"/>
    </location>
</feature>
<organism evidence="6 7">
    <name type="scientific">Acorus calamus</name>
    <name type="common">Sweet flag</name>
    <dbReference type="NCBI Taxonomy" id="4465"/>
    <lineage>
        <taxon>Eukaryota</taxon>
        <taxon>Viridiplantae</taxon>
        <taxon>Streptophyta</taxon>
        <taxon>Embryophyta</taxon>
        <taxon>Tracheophyta</taxon>
        <taxon>Spermatophyta</taxon>
        <taxon>Magnoliopsida</taxon>
        <taxon>Liliopsida</taxon>
        <taxon>Acoraceae</taxon>
        <taxon>Acorus</taxon>
    </lineage>
</organism>
<feature type="compositionally biased region" description="Low complexity" evidence="4">
    <location>
        <begin position="69"/>
        <end position="79"/>
    </location>
</feature>
<feature type="region of interest" description="Disordered" evidence="4">
    <location>
        <begin position="1"/>
        <end position="109"/>
    </location>
</feature>
<dbReference type="Pfam" id="PF13812">
    <property type="entry name" value="PPR_3"/>
    <property type="match status" value="1"/>
</dbReference>
<feature type="domain" description="Pentatricopeptide repeat-containing protein-mitochondrial" evidence="5">
    <location>
        <begin position="1069"/>
        <end position="1128"/>
    </location>
</feature>
<feature type="repeat" description="PPR" evidence="3">
    <location>
        <begin position="1092"/>
        <end position="1126"/>
    </location>
</feature>
<feature type="repeat" description="PPR" evidence="3">
    <location>
        <begin position="952"/>
        <end position="986"/>
    </location>
</feature>
<dbReference type="SUPFAM" id="SSF48452">
    <property type="entry name" value="TPR-like"/>
    <property type="match status" value="1"/>
</dbReference>
<feature type="domain" description="Pentatricopeptide repeat-containing protein-mitochondrial" evidence="5">
    <location>
        <begin position="835"/>
        <end position="943"/>
    </location>
</feature>
<dbReference type="Pfam" id="PF01535">
    <property type="entry name" value="PPR"/>
    <property type="match status" value="2"/>
</dbReference>
<keyword evidence="2" id="KW-0677">Repeat</keyword>
<evidence type="ECO:0000256" key="4">
    <source>
        <dbReference type="SAM" id="MobiDB-lite"/>
    </source>
</evidence>
<dbReference type="InterPro" id="IPR011990">
    <property type="entry name" value="TPR-like_helical_dom_sf"/>
</dbReference>
<feature type="repeat" description="PPR" evidence="3">
    <location>
        <begin position="847"/>
        <end position="881"/>
    </location>
</feature>
<feature type="repeat" description="PPR" evidence="3">
    <location>
        <begin position="777"/>
        <end position="811"/>
    </location>
</feature>
<dbReference type="InterPro" id="IPR057027">
    <property type="entry name" value="TPR_mt"/>
</dbReference>
<name>A0AAV9CEC9_ACOCL</name>
<feature type="repeat" description="PPR" evidence="3">
    <location>
        <begin position="397"/>
        <end position="431"/>
    </location>
</feature>
<feature type="repeat" description="PPR" evidence="3">
    <location>
        <begin position="432"/>
        <end position="466"/>
    </location>
</feature>
<dbReference type="NCBIfam" id="TIGR00756">
    <property type="entry name" value="PPR"/>
    <property type="match status" value="14"/>
</dbReference>
<comment type="similarity">
    <text evidence="1">Belongs to the PPR family. P subfamily.</text>
</comment>
<dbReference type="PROSITE" id="PS51375">
    <property type="entry name" value="PPR"/>
    <property type="match status" value="16"/>
</dbReference>
<feature type="repeat" description="PPR" evidence="3">
    <location>
        <begin position="258"/>
        <end position="294"/>
    </location>
</feature>
<feature type="repeat" description="PPR" evidence="3">
    <location>
        <begin position="362"/>
        <end position="396"/>
    </location>
</feature>
<dbReference type="Proteomes" id="UP001180020">
    <property type="component" value="Unassembled WGS sequence"/>
</dbReference>
<proteinExistence type="inferred from homology"/>
<feature type="repeat" description="PPR" evidence="3">
    <location>
        <begin position="467"/>
        <end position="501"/>
    </location>
</feature>
<evidence type="ECO:0000256" key="1">
    <source>
        <dbReference type="ARBA" id="ARBA00007626"/>
    </source>
</evidence>
<protein>
    <submittedName>
        <fullName evidence="6">Pentatricopeptide repeat-containing protein</fullName>
    </submittedName>
</protein>
<evidence type="ECO:0000256" key="2">
    <source>
        <dbReference type="ARBA" id="ARBA00022737"/>
    </source>
</evidence>